<reference evidence="1" key="1">
    <citation type="journal article" date="2020" name="Nature">
        <title>Giant virus diversity and host interactions through global metagenomics.</title>
        <authorList>
            <person name="Schulz F."/>
            <person name="Roux S."/>
            <person name="Paez-Espino D."/>
            <person name="Jungbluth S."/>
            <person name="Walsh D.A."/>
            <person name="Denef V.J."/>
            <person name="McMahon K.D."/>
            <person name="Konstantinidis K.T."/>
            <person name="Eloe-Fadrosh E.A."/>
            <person name="Kyrpides N.C."/>
            <person name="Woyke T."/>
        </authorList>
    </citation>
    <scope>NUCLEOTIDE SEQUENCE</scope>
    <source>
        <strain evidence="1">GVMAG-S-ERX556101-89</strain>
    </source>
</reference>
<sequence>MISRVLVIQAANGFYRNKYPSVAPVYGKINTAKTIEKVGIALSNKFKNEVPCEFCHGTGLTECLRCFNGCWECENTRIVECKYCGGTGRGGGSVFNYQDEKLTFMPT</sequence>
<evidence type="ECO:0000313" key="1">
    <source>
        <dbReference type="EMBL" id="QHT38449.1"/>
    </source>
</evidence>
<organism evidence="1">
    <name type="scientific">viral metagenome</name>
    <dbReference type="NCBI Taxonomy" id="1070528"/>
    <lineage>
        <taxon>unclassified sequences</taxon>
        <taxon>metagenomes</taxon>
        <taxon>organismal metagenomes</taxon>
    </lineage>
</organism>
<dbReference type="EMBL" id="MN738830">
    <property type="protein sequence ID" value="QHT38449.1"/>
    <property type="molecule type" value="Genomic_DNA"/>
</dbReference>
<dbReference type="AlphaFoldDB" id="A0A6C0FD15"/>
<name>A0A6C0FD15_9ZZZZ</name>
<accession>A0A6C0FD15</accession>
<protein>
    <submittedName>
        <fullName evidence="1">Uncharacterized protein</fullName>
    </submittedName>
</protein>
<proteinExistence type="predicted"/>